<feature type="domain" description="SET" evidence="5">
    <location>
        <begin position="198"/>
        <end position="344"/>
    </location>
</feature>
<keyword evidence="1" id="KW-0489">Methyltransferase</keyword>
<evidence type="ECO:0000256" key="3">
    <source>
        <dbReference type="ARBA" id="ARBA00022691"/>
    </source>
</evidence>
<evidence type="ECO:0000256" key="1">
    <source>
        <dbReference type="ARBA" id="ARBA00022603"/>
    </source>
</evidence>
<proteinExistence type="predicted"/>
<protein>
    <submittedName>
        <fullName evidence="7">Ornithine decarboxylase, putative</fullName>
    </submittedName>
</protein>
<keyword evidence="3" id="KW-0949">S-adenosyl-L-methionine</keyword>
<accession>A0A0S4JR52</accession>
<name>A0A0S4JR52_BODSA</name>
<feature type="domain" description="Post-SET" evidence="6">
    <location>
        <begin position="409"/>
        <end position="425"/>
    </location>
</feature>
<dbReference type="SUPFAM" id="SSF82199">
    <property type="entry name" value="SET domain"/>
    <property type="match status" value="1"/>
</dbReference>
<dbReference type="Gene3D" id="2.170.270.10">
    <property type="entry name" value="SET domain"/>
    <property type="match status" value="1"/>
</dbReference>
<gene>
    <name evidence="7" type="ORF">BSAL_32645</name>
</gene>
<feature type="compositionally biased region" description="Low complexity" evidence="4">
    <location>
        <begin position="144"/>
        <end position="155"/>
    </location>
</feature>
<evidence type="ECO:0000313" key="8">
    <source>
        <dbReference type="Proteomes" id="UP000051952"/>
    </source>
</evidence>
<keyword evidence="2" id="KW-0808">Transferase</keyword>
<evidence type="ECO:0000256" key="2">
    <source>
        <dbReference type="ARBA" id="ARBA00022679"/>
    </source>
</evidence>
<dbReference type="AlphaFoldDB" id="A0A0S4JR52"/>
<feature type="region of interest" description="Disordered" evidence="4">
    <location>
        <begin position="144"/>
        <end position="176"/>
    </location>
</feature>
<organism evidence="7 8">
    <name type="scientific">Bodo saltans</name>
    <name type="common">Flagellated protozoan</name>
    <dbReference type="NCBI Taxonomy" id="75058"/>
    <lineage>
        <taxon>Eukaryota</taxon>
        <taxon>Discoba</taxon>
        <taxon>Euglenozoa</taxon>
        <taxon>Kinetoplastea</taxon>
        <taxon>Metakinetoplastina</taxon>
        <taxon>Eubodonida</taxon>
        <taxon>Bodonidae</taxon>
        <taxon>Bodo</taxon>
    </lineage>
</organism>
<dbReference type="OrthoDB" id="5792673at2759"/>
<evidence type="ECO:0000259" key="5">
    <source>
        <dbReference type="PROSITE" id="PS50280"/>
    </source>
</evidence>
<reference evidence="8" key="1">
    <citation type="submission" date="2015-09" db="EMBL/GenBank/DDBJ databases">
        <authorList>
            <consortium name="Pathogen Informatics"/>
        </authorList>
    </citation>
    <scope>NUCLEOTIDE SEQUENCE [LARGE SCALE GENOMIC DNA]</scope>
    <source>
        <strain evidence="8">Lake Konstanz</strain>
    </source>
</reference>
<sequence>MPLHRCHVTLDGRRLIGACCGLLPSNYSASVLCATRHTSSHASVTPASTAPPNQSHRYHKRRKFLVNASQQRIELGEDVERTSNSQRKDVKVHYRVPWLSRCLLTPLAIPGVGQTVQSVLANTAGLRFLYTAPVTVYRRSSCAPPLLSSSSSLPSRDSERVGPGGDDATNTRSAAAVAQASSSSTATSSLGILSECLPCVYIGRSAIHDRGVFTRTFLKKGTRIITVPEISFMDGVQFLFGCSDTHSRLPGTLHYTLPTGRFREFIQGAHAHHFMNHSCASNVCTGLSRQWWWPLHPNSTTGGGSGMVDVMEERMRTFDHFDDPNSFFAARDIEAGEELTLDYYGRFGYVTHPPTTTLSSGGDGVGGVRDDDTAPSPQQSHTSGAWRWLSSMMRSAASQESYETGGNGPLRDCRCGQPQCRGDIFPLSPVMAPQQTSRDVYASALFQNSATQDRVPIDVDEAMLVSMLRPPNTLASFIAENLHASSSDHRRWEISGATTTTSGDTLNRCRWRCQTSSKTSLLLSYRHVFQELNLLEPEE</sequence>
<evidence type="ECO:0000256" key="4">
    <source>
        <dbReference type="SAM" id="MobiDB-lite"/>
    </source>
</evidence>
<dbReference type="PROSITE" id="PS50868">
    <property type="entry name" value="POST_SET"/>
    <property type="match status" value="1"/>
</dbReference>
<dbReference type="GO" id="GO:0032259">
    <property type="term" value="P:methylation"/>
    <property type="evidence" value="ECO:0007669"/>
    <property type="project" value="UniProtKB-KW"/>
</dbReference>
<dbReference type="InterPro" id="IPR046341">
    <property type="entry name" value="SET_dom_sf"/>
</dbReference>
<dbReference type="InterPro" id="IPR001214">
    <property type="entry name" value="SET_dom"/>
</dbReference>
<dbReference type="EMBL" id="CYKH01001940">
    <property type="protein sequence ID" value="CUG91551.1"/>
    <property type="molecule type" value="Genomic_DNA"/>
</dbReference>
<dbReference type="PROSITE" id="PS50280">
    <property type="entry name" value="SET"/>
    <property type="match status" value="1"/>
</dbReference>
<dbReference type="InterPro" id="IPR003616">
    <property type="entry name" value="Post-SET_dom"/>
</dbReference>
<dbReference type="Pfam" id="PF00856">
    <property type="entry name" value="SET"/>
    <property type="match status" value="1"/>
</dbReference>
<dbReference type="Proteomes" id="UP000051952">
    <property type="component" value="Unassembled WGS sequence"/>
</dbReference>
<dbReference type="SMART" id="SM00317">
    <property type="entry name" value="SET"/>
    <property type="match status" value="1"/>
</dbReference>
<evidence type="ECO:0000259" key="6">
    <source>
        <dbReference type="PROSITE" id="PS50868"/>
    </source>
</evidence>
<feature type="region of interest" description="Disordered" evidence="4">
    <location>
        <begin position="355"/>
        <end position="384"/>
    </location>
</feature>
<dbReference type="GO" id="GO:0008168">
    <property type="term" value="F:methyltransferase activity"/>
    <property type="evidence" value="ECO:0007669"/>
    <property type="project" value="UniProtKB-KW"/>
</dbReference>
<dbReference type="VEuPathDB" id="TriTrypDB:BSAL_32645"/>
<keyword evidence="8" id="KW-1185">Reference proteome</keyword>
<evidence type="ECO:0000313" key="7">
    <source>
        <dbReference type="EMBL" id="CUG91551.1"/>
    </source>
</evidence>